<dbReference type="RefSeq" id="WP_050468496.1">
    <property type="nucleotide sequence ID" value="NZ_JBIUZV010000001.1"/>
</dbReference>
<keyword evidence="3" id="KW-0808">Transferase</keyword>
<dbReference type="SUPFAM" id="SSF53335">
    <property type="entry name" value="S-adenosyl-L-methionine-dependent methyltransferases"/>
    <property type="match status" value="1"/>
</dbReference>
<evidence type="ECO:0000259" key="1">
    <source>
        <dbReference type="Pfam" id="PF08242"/>
    </source>
</evidence>
<evidence type="ECO:0000313" key="4">
    <source>
        <dbReference type="Proteomes" id="UP001617427"/>
    </source>
</evidence>
<dbReference type="InterPro" id="IPR013217">
    <property type="entry name" value="Methyltransf_12"/>
</dbReference>
<accession>A0ABW8ET69</accession>
<keyword evidence="3" id="KW-0489">Methyltransferase</keyword>
<dbReference type="Gene3D" id="3.40.50.150">
    <property type="entry name" value="Vaccinia Virus protein VP39"/>
    <property type="match status" value="1"/>
</dbReference>
<evidence type="ECO:0000259" key="2">
    <source>
        <dbReference type="Pfam" id="PF10119"/>
    </source>
</evidence>
<dbReference type="Proteomes" id="UP001617427">
    <property type="component" value="Unassembled WGS sequence"/>
</dbReference>
<feature type="domain" description="Methyltransferase regulatory" evidence="2">
    <location>
        <begin position="221"/>
        <end position="304"/>
    </location>
</feature>
<dbReference type="GO" id="GO:0008168">
    <property type="term" value="F:methyltransferase activity"/>
    <property type="evidence" value="ECO:0007669"/>
    <property type="project" value="UniProtKB-KW"/>
</dbReference>
<dbReference type="InterPro" id="IPR029063">
    <property type="entry name" value="SAM-dependent_MTases_sf"/>
</dbReference>
<comment type="caution">
    <text evidence="3">The sequence shown here is derived from an EMBL/GenBank/DDBJ whole genome shotgun (WGS) entry which is preliminary data.</text>
</comment>
<name>A0ABW8ET69_9BURK</name>
<reference evidence="3 4" key="1">
    <citation type="submission" date="2024-10" db="EMBL/GenBank/DDBJ databases">
        <title>The Natural Products Discovery Center: Release of the First 8490 Sequenced Strains for Exploring Actinobacteria Biosynthetic Diversity.</title>
        <authorList>
            <person name="Kalkreuter E."/>
            <person name="Kautsar S.A."/>
            <person name="Yang D."/>
            <person name="Bader C.D."/>
            <person name="Teijaro C.N."/>
            <person name="Fluegel L."/>
            <person name="Davis C.M."/>
            <person name="Simpson J.R."/>
            <person name="Lauterbach L."/>
            <person name="Steele A.D."/>
            <person name="Gui C."/>
            <person name="Meng S."/>
            <person name="Li G."/>
            <person name="Viehrig K."/>
            <person name="Ye F."/>
            <person name="Su P."/>
            <person name="Kiefer A.F."/>
            <person name="Nichols A."/>
            <person name="Cepeda A.J."/>
            <person name="Yan W."/>
            <person name="Fan B."/>
            <person name="Jiang Y."/>
            <person name="Adhikari A."/>
            <person name="Zheng C.-J."/>
            <person name="Schuster L."/>
            <person name="Cowan T.M."/>
            <person name="Smanski M.J."/>
            <person name="Chevrette M.G."/>
            <person name="De Carvalho L.P.S."/>
            <person name="Shen B."/>
        </authorList>
    </citation>
    <scope>NUCLEOTIDE SEQUENCE [LARGE SCALE GENOMIC DNA]</scope>
    <source>
        <strain evidence="3 4">NPDC087045</strain>
    </source>
</reference>
<dbReference type="EMBL" id="JBIUZV010000001">
    <property type="protein sequence ID" value="MFJ3044635.1"/>
    <property type="molecule type" value="Genomic_DNA"/>
</dbReference>
<dbReference type="Pfam" id="PF08242">
    <property type="entry name" value="Methyltransf_12"/>
    <property type="match status" value="1"/>
</dbReference>
<evidence type="ECO:0000313" key="3">
    <source>
        <dbReference type="EMBL" id="MFJ3044635.1"/>
    </source>
</evidence>
<dbReference type="CDD" id="cd02440">
    <property type="entry name" value="AdoMet_MTases"/>
    <property type="match status" value="1"/>
</dbReference>
<keyword evidence="4" id="KW-1185">Reference proteome</keyword>
<protein>
    <submittedName>
        <fullName evidence="3">Class I SAM-dependent methyltransferase</fullName>
    </submittedName>
</protein>
<feature type="domain" description="Methyltransferase type 12" evidence="1">
    <location>
        <begin position="47"/>
        <end position="148"/>
    </location>
</feature>
<gene>
    <name evidence="3" type="ORF">ACIPEN_02285</name>
</gene>
<dbReference type="InterPro" id="IPR018773">
    <property type="entry name" value="MeTrfase_reg_dom_prd"/>
</dbReference>
<proteinExistence type="predicted"/>
<dbReference type="Pfam" id="PF10119">
    <property type="entry name" value="MethyTransf_Reg"/>
    <property type="match status" value="1"/>
</dbReference>
<dbReference type="GO" id="GO:0032259">
    <property type="term" value="P:methylation"/>
    <property type="evidence" value="ECO:0007669"/>
    <property type="project" value="UniProtKB-KW"/>
</dbReference>
<organism evidence="3 4">
    <name type="scientific">Herbaspirillum chlorophenolicum</name>
    <dbReference type="NCBI Taxonomy" id="211589"/>
    <lineage>
        <taxon>Bacteria</taxon>
        <taxon>Pseudomonadati</taxon>
        <taxon>Pseudomonadota</taxon>
        <taxon>Betaproteobacteria</taxon>
        <taxon>Burkholderiales</taxon>
        <taxon>Oxalobacteraceae</taxon>
        <taxon>Herbaspirillum</taxon>
    </lineage>
</organism>
<sequence length="517" mass="58007">MEWNDSYEKGLDYVPTFAMEQGPSHLNFACVSYGIEPVPVDEPFTYMELGCGLGLMANVFAAANPKGKFFAVDFMPSHVKAAQEMAEGAQLDNLTVLEASFKEMAEGKIALPQFDYVTMYGIYSWVDGVNRGHIVEFLRRYLKPGGVVYVNYNAMPGWTASLSLRRLLREAARNQQVCTKDKLAKGRELVQGLVDVKARFFTQIQSRQLDYRLQNLRNAADDNYHAHEYLHDGADPMYSIDVMREMAGAKLDFAGSALLSSQYHDIYMSRAQQDFLASIPDPGLRELACDHICNTPFRQDIFVRGRRRMAPARRRQWLERCGLALTIPVSQVTPLLEFPAGRFEVEAALYQPIMQALLIRPHSLLELAALPELRQRAVGFDDVVRLASLLHESEQCAIFFLSAAGVDRRPAERLNRLLAASARESDAFQVLASPLLGGGLRSGLCQRIAYDQIVHNSVAHGNWVAPMAQAMRREKPALEQEQDLGMAMADIAQGIMEQRWPIWKSLNMAPQPLTDMG</sequence>